<dbReference type="RefSeq" id="WP_042489296.1">
    <property type="nucleotide sequence ID" value="NZ_BBPI01000069.1"/>
</dbReference>
<gene>
    <name evidence="1" type="ORF">SP5_069_01400</name>
</gene>
<dbReference type="EMBL" id="BBPI01000069">
    <property type="protein sequence ID" value="GAM01896.1"/>
    <property type="molecule type" value="Genomic_DNA"/>
</dbReference>
<sequence>MTAITAITAQDVVGQKRAANRNRTLDECRAMVGDKPYRFGFHTYSPEAMTDALFAIAGGRVTKVGL</sequence>
<protein>
    <submittedName>
        <fullName evidence="1">Uncharacterized protein</fullName>
    </submittedName>
</protein>
<reference evidence="1 2" key="1">
    <citation type="submission" date="2014-11" db="EMBL/GenBank/DDBJ databases">
        <title>Whole genome shotgun sequence of Sphingomonas parapaucimobilis NBRC 15100.</title>
        <authorList>
            <person name="Katano-Makiyama Y."/>
            <person name="Hosoyama A."/>
            <person name="Hashimoto M."/>
            <person name="Hosoyama Y."/>
            <person name="Noguchi M."/>
            <person name="Numata M."/>
            <person name="Tsuchikane K."/>
            <person name="Hirakata S."/>
            <person name="Uohara A."/>
            <person name="Shimodaira J."/>
            <person name="Ohji S."/>
            <person name="Ichikawa N."/>
            <person name="Kimura A."/>
            <person name="Yamazoe A."/>
            <person name="Fujita N."/>
        </authorList>
    </citation>
    <scope>NUCLEOTIDE SEQUENCE [LARGE SCALE GENOMIC DNA]</scope>
    <source>
        <strain evidence="1 2">NBRC 15100</strain>
    </source>
</reference>
<dbReference type="AlphaFoldDB" id="A0A0A1WA73"/>
<name>A0A0A1WA73_9SPHN</name>
<keyword evidence="2" id="KW-1185">Reference proteome</keyword>
<comment type="caution">
    <text evidence="1">The sequence shown here is derived from an EMBL/GenBank/DDBJ whole genome shotgun (WGS) entry which is preliminary data.</text>
</comment>
<accession>A0A0A1WA73</accession>
<dbReference type="Proteomes" id="UP000032305">
    <property type="component" value="Unassembled WGS sequence"/>
</dbReference>
<proteinExistence type="predicted"/>
<evidence type="ECO:0000313" key="1">
    <source>
        <dbReference type="EMBL" id="GAM01896.1"/>
    </source>
</evidence>
<evidence type="ECO:0000313" key="2">
    <source>
        <dbReference type="Proteomes" id="UP000032305"/>
    </source>
</evidence>
<organism evidence="1 2">
    <name type="scientific">Sphingomonas parapaucimobilis NBRC 15100</name>
    <dbReference type="NCBI Taxonomy" id="1219049"/>
    <lineage>
        <taxon>Bacteria</taxon>
        <taxon>Pseudomonadati</taxon>
        <taxon>Pseudomonadota</taxon>
        <taxon>Alphaproteobacteria</taxon>
        <taxon>Sphingomonadales</taxon>
        <taxon>Sphingomonadaceae</taxon>
        <taxon>Sphingomonas</taxon>
    </lineage>
</organism>